<dbReference type="GO" id="GO:0020037">
    <property type="term" value="F:heme binding"/>
    <property type="evidence" value="ECO:0007669"/>
    <property type="project" value="InterPro"/>
</dbReference>
<protein>
    <recommendedName>
        <fullName evidence="1">Heme NO-binding domain-containing protein</fullName>
    </recommendedName>
</protein>
<proteinExistence type="predicted"/>
<organism evidence="2">
    <name type="scientific">Candidatus Methanophaga sp. ANME-1 ERB7</name>
    <dbReference type="NCBI Taxonomy" id="2759913"/>
    <lineage>
        <taxon>Archaea</taxon>
        <taxon>Methanobacteriati</taxon>
        <taxon>Methanobacteriota</taxon>
        <taxon>Stenosarchaea group</taxon>
        <taxon>Methanomicrobia</taxon>
        <taxon>Candidatus Methanophagales</taxon>
        <taxon>Candidatus Methanophagaceae</taxon>
        <taxon>Candidatus Methanophaga</taxon>
    </lineage>
</organism>
<accession>A0A7G9ZD46</accession>
<name>A0A7G9ZD46_9EURY</name>
<feature type="domain" description="Heme NO-binding" evidence="1">
    <location>
        <begin position="6"/>
        <end position="165"/>
    </location>
</feature>
<dbReference type="Gene3D" id="3.90.1520.10">
    <property type="entry name" value="H-NOX domain"/>
    <property type="match status" value="1"/>
</dbReference>
<sequence>MGVNMKGVIVLALKEMVIEKFGIDKWKNGLLKAGIGKEPLIMPISNVDDRIFLRLVNSLCEVLNISFIQAADAFGDYWVNVYSQKMYRVYYENVNTAKEFLLKMDSVHVASTKSIPGANPPRFDYEWTDEKILIMKYKSQRGLIDFMVGLIKGVGKLYKEDLKVTKLGSDKVEIVFP</sequence>
<dbReference type="AlphaFoldDB" id="A0A7G9ZD46"/>
<dbReference type="PANTHER" id="PTHR45655">
    <property type="entry name" value="GUANYLATE CYCLASE SOLUBLE SUBUNIT BETA-2"/>
    <property type="match status" value="1"/>
</dbReference>
<dbReference type="SUPFAM" id="SSF111126">
    <property type="entry name" value="Ligand-binding domain in the NO signalling and Golgi transport"/>
    <property type="match status" value="1"/>
</dbReference>
<dbReference type="InterPro" id="IPR011644">
    <property type="entry name" value="Heme_NO-bd"/>
</dbReference>
<dbReference type="EMBL" id="MT631716">
    <property type="protein sequence ID" value="QNO58180.1"/>
    <property type="molecule type" value="Genomic_DNA"/>
</dbReference>
<evidence type="ECO:0000259" key="1">
    <source>
        <dbReference type="Pfam" id="PF07700"/>
    </source>
</evidence>
<reference evidence="2" key="1">
    <citation type="submission" date="2020-06" db="EMBL/GenBank/DDBJ databases">
        <title>Unique genomic features of the anaerobic methanotrophic archaea.</title>
        <authorList>
            <person name="Chadwick G.L."/>
            <person name="Skennerton C.T."/>
            <person name="Laso-Perez R."/>
            <person name="Leu A.O."/>
            <person name="Speth D.R."/>
            <person name="Yu H."/>
            <person name="Morgan-Lang C."/>
            <person name="Hatzenpichler R."/>
            <person name="Goudeau D."/>
            <person name="Malmstrom R."/>
            <person name="Brazelton W.J."/>
            <person name="Woyke T."/>
            <person name="Hallam S.J."/>
            <person name="Tyson G.W."/>
            <person name="Wegener G."/>
            <person name="Boetius A."/>
            <person name="Orphan V."/>
        </authorList>
    </citation>
    <scope>NUCLEOTIDE SEQUENCE</scope>
</reference>
<dbReference type="PANTHER" id="PTHR45655:SF13">
    <property type="entry name" value="SOLUBLE GUANYLATE CYCLASE GCY-32-RELATED"/>
    <property type="match status" value="1"/>
</dbReference>
<dbReference type="InterPro" id="IPR038158">
    <property type="entry name" value="H-NOX_domain_sf"/>
</dbReference>
<evidence type="ECO:0000313" key="2">
    <source>
        <dbReference type="EMBL" id="QNO58180.1"/>
    </source>
</evidence>
<dbReference type="InterPro" id="IPR024096">
    <property type="entry name" value="NO_sig/Golgi_transp_ligand-bd"/>
</dbReference>
<dbReference type="Pfam" id="PF07700">
    <property type="entry name" value="HNOB"/>
    <property type="match status" value="1"/>
</dbReference>
<gene>
    <name evidence="2" type="ORF">MFNKIFOF_00001</name>
</gene>